<dbReference type="AlphaFoldDB" id="A0A7W1YG56"/>
<reference evidence="1 2" key="1">
    <citation type="submission" date="2020-05" db="EMBL/GenBank/DDBJ databases">
        <authorList>
            <person name="Carlin C.R."/>
        </authorList>
    </citation>
    <scope>NUCLEOTIDE SEQUENCE [LARGE SCALE GENOMIC DNA]</scope>
    <source>
        <strain evidence="1 2">FSL W9-0585</strain>
    </source>
</reference>
<dbReference type="EMBL" id="JABJVM010000006">
    <property type="protein sequence ID" value="MBA3926269.1"/>
    <property type="molecule type" value="Genomic_DNA"/>
</dbReference>
<sequence>MYKKTELESYASFSNILKILKSDKNFNQFCTQHRVAKGTSLTIDDNRKICYLLESGYLQQRFIGEDGVSNYFINFPGEFVTLPIIEEHIPYETNFSFLSDAVWWEIDFEYLRGVLRTEDPKNFIILQFAVESRYRLYTLATMRKMDAEKRVIFTLLRLARFGMRVKEDQRELPLFTSYAVIADMSDTSKSYTTAVLAKLRKQDILVSQNAPWIIKKMGVLRDILGTDIEEKPPF</sequence>
<dbReference type="InterPro" id="IPR036390">
    <property type="entry name" value="WH_DNA-bd_sf"/>
</dbReference>
<evidence type="ECO:0000313" key="1">
    <source>
        <dbReference type="EMBL" id="MBA3926269.1"/>
    </source>
</evidence>
<name>A0A7W1YG56_9LIST</name>
<dbReference type="Gene3D" id="2.60.120.10">
    <property type="entry name" value="Jelly Rolls"/>
    <property type="match status" value="1"/>
</dbReference>
<protein>
    <submittedName>
        <fullName evidence="1">Crp/Fnr family transcriptional regulator</fullName>
    </submittedName>
</protein>
<dbReference type="InterPro" id="IPR014710">
    <property type="entry name" value="RmlC-like_jellyroll"/>
</dbReference>
<comment type="caution">
    <text evidence="1">The sequence shown here is derived from an EMBL/GenBank/DDBJ whole genome shotgun (WGS) entry which is preliminary data.</text>
</comment>
<dbReference type="SUPFAM" id="SSF46785">
    <property type="entry name" value="Winged helix' DNA-binding domain"/>
    <property type="match status" value="1"/>
</dbReference>
<accession>A0A7W1YG56</accession>
<organism evidence="1 2">
    <name type="scientific">Listeria rustica</name>
    <dbReference type="NCBI Taxonomy" id="2713503"/>
    <lineage>
        <taxon>Bacteria</taxon>
        <taxon>Bacillati</taxon>
        <taxon>Bacillota</taxon>
        <taxon>Bacilli</taxon>
        <taxon>Bacillales</taxon>
        <taxon>Listeriaceae</taxon>
        <taxon>Listeria</taxon>
    </lineage>
</organism>
<reference evidence="1 2" key="2">
    <citation type="submission" date="2020-08" db="EMBL/GenBank/DDBJ databases">
        <title>Listeria ohnekaius sp. nov. and Listeria portnoyii sp. nov. isolated from non-agricultural and natural environments.</title>
        <authorList>
            <person name="Weller D."/>
            <person name="Belias A.M."/>
            <person name="Liao J."/>
            <person name="Guo S."/>
            <person name="Orsi R.H."/>
            <person name="Wiedmann M."/>
        </authorList>
    </citation>
    <scope>NUCLEOTIDE SEQUENCE [LARGE SCALE GENOMIC DNA]</scope>
    <source>
        <strain evidence="1 2">FSL W9-0585</strain>
    </source>
</reference>
<gene>
    <name evidence="1" type="ORF">HPK16_07940</name>
</gene>
<evidence type="ECO:0000313" key="2">
    <source>
        <dbReference type="Proteomes" id="UP000548787"/>
    </source>
</evidence>
<dbReference type="RefSeq" id="WP_181676454.1">
    <property type="nucleotide sequence ID" value="NZ_JABJVM010000006.1"/>
</dbReference>
<proteinExistence type="predicted"/>
<dbReference type="Proteomes" id="UP000548787">
    <property type="component" value="Unassembled WGS sequence"/>
</dbReference>
<keyword evidence="2" id="KW-1185">Reference proteome</keyword>